<dbReference type="EMBL" id="VAWA01000005">
    <property type="protein sequence ID" value="TLP77077.1"/>
    <property type="molecule type" value="Genomic_DNA"/>
</dbReference>
<dbReference type="InterPro" id="IPR001320">
    <property type="entry name" value="Iontro_rcpt_C"/>
</dbReference>
<evidence type="ECO:0000259" key="4">
    <source>
        <dbReference type="SMART" id="SM00062"/>
    </source>
</evidence>
<keyword evidence="7" id="KW-1185">Reference proteome</keyword>
<dbReference type="Gene3D" id="3.40.190.10">
    <property type="entry name" value="Periplasmic binding protein-like II"/>
    <property type="match status" value="2"/>
</dbReference>
<reference evidence="6 7" key="1">
    <citation type="submission" date="2019-05" db="EMBL/GenBank/DDBJ databases">
        <title>Nesterenkonia sp. GY239, isolated from the Southern Atlantic Ocean.</title>
        <authorList>
            <person name="Zhang G."/>
        </authorList>
    </citation>
    <scope>NUCLEOTIDE SEQUENCE [LARGE SCALE GENOMIC DNA]</scope>
    <source>
        <strain evidence="6 7">GY239</strain>
    </source>
</reference>
<feature type="region of interest" description="Disordered" evidence="2">
    <location>
        <begin position="273"/>
        <end position="312"/>
    </location>
</feature>
<dbReference type="AlphaFoldDB" id="A0A5R9AGQ9"/>
<dbReference type="Proteomes" id="UP000306544">
    <property type="component" value="Unassembled WGS sequence"/>
</dbReference>
<dbReference type="RefSeq" id="WP_138169790.1">
    <property type="nucleotide sequence ID" value="NZ_VAWA01000005.1"/>
</dbReference>
<dbReference type="PANTHER" id="PTHR35936">
    <property type="entry name" value="MEMBRANE-BOUND LYTIC MUREIN TRANSGLYCOSYLASE F"/>
    <property type="match status" value="1"/>
</dbReference>
<dbReference type="SUPFAM" id="SSF53850">
    <property type="entry name" value="Periplasmic binding protein-like II"/>
    <property type="match status" value="1"/>
</dbReference>
<protein>
    <submittedName>
        <fullName evidence="6">Amino acid ABC transporter substrate-binding protein</fullName>
    </submittedName>
</protein>
<dbReference type="OrthoDB" id="8454826at2"/>
<dbReference type="GO" id="GO:0015276">
    <property type="term" value="F:ligand-gated monoatomic ion channel activity"/>
    <property type="evidence" value="ECO:0007669"/>
    <property type="project" value="InterPro"/>
</dbReference>
<name>A0A5R9AGQ9_9MICC</name>
<feature type="chain" id="PRO_5039391748" evidence="3">
    <location>
        <begin position="31"/>
        <end position="312"/>
    </location>
</feature>
<feature type="signal peptide" evidence="3">
    <location>
        <begin position="1"/>
        <end position="30"/>
    </location>
</feature>
<evidence type="ECO:0000259" key="5">
    <source>
        <dbReference type="SMART" id="SM00079"/>
    </source>
</evidence>
<evidence type="ECO:0000256" key="3">
    <source>
        <dbReference type="SAM" id="SignalP"/>
    </source>
</evidence>
<evidence type="ECO:0000256" key="1">
    <source>
        <dbReference type="ARBA" id="ARBA00022729"/>
    </source>
</evidence>
<dbReference type="Pfam" id="PF00497">
    <property type="entry name" value="SBP_bac_3"/>
    <property type="match status" value="1"/>
</dbReference>
<keyword evidence="1 3" id="KW-0732">Signal</keyword>
<dbReference type="CDD" id="cd13530">
    <property type="entry name" value="PBP2_peptides_like"/>
    <property type="match status" value="1"/>
</dbReference>
<feature type="compositionally biased region" description="Acidic residues" evidence="2">
    <location>
        <begin position="285"/>
        <end position="312"/>
    </location>
</feature>
<dbReference type="SMART" id="SM00079">
    <property type="entry name" value="PBPe"/>
    <property type="match status" value="1"/>
</dbReference>
<organism evidence="6 7">
    <name type="scientific">Nesterenkonia sphaerica</name>
    <dbReference type="NCBI Taxonomy" id="1804988"/>
    <lineage>
        <taxon>Bacteria</taxon>
        <taxon>Bacillati</taxon>
        <taxon>Actinomycetota</taxon>
        <taxon>Actinomycetes</taxon>
        <taxon>Micrococcales</taxon>
        <taxon>Micrococcaceae</taxon>
        <taxon>Nesterenkonia</taxon>
    </lineage>
</organism>
<evidence type="ECO:0000313" key="7">
    <source>
        <dbReference type="Proteomes" id="UP000306544"/>
    </source>
</evidence>
<evidence type="ECO:0000313" key="6">
    <source>
        <dbReference type="EMBL" id="TLP77077.1"/>
    </source>
</evidence>
<sequence>MPSMNQLTEKPWLKPLALASAAALVLTACGDDNGDDEDSAEAEAEVETQVEIDAEVDTLEEGVLQVCSDVPYPPFEYYDADGNVVGFDIDIATAISDALGLELEIIESSWDGIESGVALNAQDCDLAISGMTITEERAGNMLFSEPYLDDNLGLLATADSGITSTDDLDDVPVGVQAATTGHDYAQDELGLDDVTQYEDSGLMLQGLEAGQVEAIVGNISIIGYQAGDDERFEFVEEIDTGEQLGIAAQLDNQELIDAVDQVLAELEESGALQEIEQAWFHSETPEEGDEDGGDDEEAEDAEETDDADDDGY</sequence>
<feature type="domain" description="Ionotropic glutamate receptor C-terminal" evidence="5">
    <location>
        <begin position="63"/>
        <end position="282"/>
    </location>
</feature>
<gene>
    <name evidence="6" type="ORF">FEF27_05145</name>
</gene>
<feature type="domain" description="Solute-binding protein family 3/N-terminal" evidence="4">
    <location>
        <begin position="63"/>
        <end position="283"/>
    </location>
</feature>
<accession>A0A5R9AGQ9</accession>
<dbReference type="GO" id="GO:0016020">
    <property type="term" value="C:membrane"/>
    <property type="evidence" value="ECO:0007669"/>
    <property type="project" value="InterPro"/>
</dbReference>
<dbReference type="SMART" id="SM00062">
    <property type="entry name" value="PBPb"/>
    <property type="match status" value="1"/>
</dbReference>
<proteinExistence type="predicted"/>
<dbReference type="InterPro" id="IPR001638">
    <property type="entry name" value="Solute-binding_3/MltF_N"/>
</dbReference>
<evidence type="ECO:0000256" key="2">
    <source>
        <dbReference type="SAM" id="MobiDB-lite"/>
    </source>
</evidence>
<comment type="caution">
    <text evidence="6">The sequence shown here is derived from an EMBL/GenBank/DDBJ whole genome shotgun (WGS) entry which is preliminary data.</text>
</comment>
<dbReference type="PANTHER" id="PTHR35936:SF17">
    <property type="entry name" value="ARGININE-BINDING EXTRACELLULAR PROTEIN ARTP"/>
    <property type="match status" value="1"/>
</dbReference>